<evidence type="ECO:0000256" key="2">
    <source>
        <dbReference type="ARBA" id="ARBA00004496"/>
    </source>
</evidence>
<keyword evidence="7" id="KW-0804">Transcription</keyword>
<comment type="subcellular location">
    <subcellularLocation>
        <location evidence="2">Cytoplasm</location>
    </subcellularLocation>
    <subcellularLocation>
        <location evidence="1">Nucleus</location>
    </subcellularLocation>
</comment>
<evidence type="ECO:0000256" key="5">
    <source>
        <dbReference type="ARBA" id="ARBA00022491"/>
    </source>
</evidence>
<evidence type="ECO:0000256" key="3">
    <source>
        <dbReference type="ARBA" id="ARBA00006922"/>
    </source>
</evidence>
<evidence type="ECO:0000256" key="9">
    <source>
        <dbReference type="SAM" id="MobiDB-lite"/>
    </source>
</evidence>
<evidence type="ECO:0000256" key="7">
    <source>
        <dbReference type="ARBA" id="ARBA00023163"/>
    </source>
</evidence>
<feature type="compositionally biased region" description="Polar residues" evidence="9">
    <location>
        <begin position="295"/>
        <end position="319"/>
    </location>
</feature>
<dbReference type="RefSeq" id="XP_035324150.1">
    <property type="nucleotide sequence ID" value="XM_035466313.1"/>
</dbReference>
<dbReference type="GeneID" id="55970566"/>
<proteinExistence type="inferred from homology"/>
<feature type="compositionally biased region" description="Polar residues" evidence="9">
    <location>
        <begin position="66"/>
        <end position="84"/>
    </location>
</feature>
<feature type="region of interest" description="Disordered" evidence="9">
    <location>
        <begin position="255"/>
        <end position="334"/>
    </location>
</feature>
<protein>
    <submittedName>
        <fullName evidence="10">Whi5 like</fullName>
    </submittedName>
</protein>
<feature type="compositionally biased region" description="Low complexity" evidence="9">
    <location>
        <begin position="209"/>
        <end position="238"/>
    </location>
</feature>
<comment type="similarity">
    <text evidence="3">Belongs to the WHI5/NRM1 family.</text>
</comment>
<feature type="region of interest" description="Disordered" evidence="9">
    <location>
        <begin position="208"/>
        <end position="238"/>
    </location>
</feature>
<dbReference type="InterPro" id="IPR039198">
    <property type="entry name" value="Srl3/Whi5"/>
</dbReference>
<name>A0A9P4YYM5_9HYPO</name>
<dbReference type="Proteomes" id="UP000749293">
    <property type="component" value="Unassembled WGS sequence"/>
</dbReference>
<keyword evidence="5" id="KW-0678">Repressor</keyword>
<gene>
    <name evidence="10" type="ORF">GMORB2_4338</name>
</gene>
<dbReference type="Pfam" id="PF08528">
    <property type="entry name" value="Whi5"/>
    <property type="match status" value="1"/>
</dbReference>
<feature type="compositionally biased region" description="Low complexity" evidence="9">
    <location>
        <begin position="255"/>
        <end position="266"/>
    </location>
</feature>
<feature type="compositionally biased region" description="Acidic residues" evidence="9">
    <location>
        <begin position="486"/>
        <end position="498"/>
    </location>
</feature>
<accession>A0A9P4YYM5</accession>
<feature type="region of interest" description="Disordered" evidence="9">
    <location>
        <begin position="61"/>
        <end position="84"/>
    </location>
</feature>
<dbReference type="GO" id="GO:0000082">
    <property type="term" value="P:G1/S transition of mitotic cell cycle"/>
    <property type="evidence" value="ECO:0007669"/>
    <property type="project" value="InterPro"/>
</dbReference>
<keyword evidence="4" id="KW-0963">Cytoplasm</keyword>
<reference evidence="10" key="1">
    <citation type="submission" date="2020-03" db="EMBL/GenBank/DDBJ databases">
        <title>Site-based positive gene gene selection in Geosmithia morbida across the United States reveals a broad range of putative effectors and factors for local host and environmental adapation.</title>
        <authorList>
            <person name="Onufrak A."/>
            <person name="Murdoch R.W."/>
            <person name="Gazis R."/>
            <person name="Huff M."/>
            <person name="Staton M."/>
            <person name="Klingeman W."/>
            <person name="Hadziabdic D."/>
        </authorList>
    </citation>
    <scope>NUCLEOTIDE SEQUENCE</scope>
    <source>
        <strain evidence="10">1262</strain>
    </source>
</reference>
<feature type="region of interest" description="Disordered" evidence="9">
    <location>
        <begin position="354"/>
        <end position="511"/>
    </location>
</feature>
<evidence type="ECO:0000256" key="6">
    <source>
        <dbReference type="ARBA" id="ARBA00023015"/>
    </source>
</evidence>
<feature type="region of interest" description="Disordered" evidence="9">
    <location>
        <begin position="1"/>
        <end position="47"/>
    </location>
</feature>
<evidence type="ECO:0000313" key="11">
    <source>
        <dbReference type="Proteomes" id="UP000749293"/>
    </source>
</evidence>
<evidence type="ECO:0000256" key="1">
    <source>
        <dbReference type="ARBA" id="ARBA00004123"/>
    </source>
</evidence>
<dbReference type="AlphaFoldDB" id="A0A9P4YYM5"/>
<dbReference type="GO" id="GO:0003712">
    <property type="term" value="F:transcription coregulator activity"/>
    <property type="evidence" value="ECO:0007669"/>
    <property type="project" value="TreeGrafter"/>
</dbReference>
<organism evidence="10 11">
    <name type="scientific">Geosmithia morbida</name>
    <dbReference type="NCBI Taxonomy" id="1094350"/>
    <lineage>
        <taxon>Eukaryota</taxon>
        <taxon>Fungi</taxon>
        <taxon>Dikarya</taxon>
        <taxon>Ascomycota</taxon>
        <taxon>Pezizomycotina</taxon>
        <taxon>Sordariomycetes</taxon>
        <taxon>Hypocreomycetidae</taxon>
        <taxon>Hypocreales</taxon>
        <taxon>Bionectriaceae</taxon>
        <taxon>Geosmithia</taxon>
    </lineage>
</organism>
<keyword evidence="11" id="KW-1185">Reference proteome</keyword>
<comment type="caution">
    <text evidence="10">The sequence shown here is derived from an EMBL/GenBank/DDBJ whole genome shotgun (WGS) entry which is preliminary data.</text>
</comment>
<keyword evidence="6" id="KW-0805">Transcription regulation</keyword>
<dbReference type="PANTHER" id="PTHR28246">
    <property type="entry name" value="G1-SPECIFIC TRANSCRIPTIONAL REPRESSOR WHI5-RELATED"/>
    <property type="match status" value="1"/>
</dbReference>
<evidence type="ECO:0000313" key="10">
    <source>
        <dbReference type="EMBL" id="KAF4125498.1"/>
    </source>
</evidence>
<feature type="compositionally biased region" description="Low complexity" evidence="9">
    <location>
        <begin position="163"/>
        <end position="172"/>
    </location>
</feature>
<feature type="region of interest" description="Disordered" evidence="9">
    <location>
        <begin position="135"/>
        <end position="172"/>
    </location>
</feature>
<evidence type="ECO:0000256" key="8">
    <source>
        <dbReference type="ARBA" id="ARBA00023242"/>
    </source>
</evidence>
<dbReference type="GO" id="GO:0005737">
    <property type="term" value="C:cytoplasm"/>
    <property type="evidence" value="ECO:0007669"/>
    <property type="project" value="UniProtKB-SubCell"/>
</dbReference>
<dbReference type="GO" id="GO:0033309">
    <property type="term" value="C:SBF transcription complex"/>
    <property type="evidence" value="ECO:0007669"/>
    <property type="project" value="TreeGrafter"/>
</dbReference>
<sequence length="511" mass="54397">MVSSSSRAHLDSRGPETWSNLVGGVAATAPPPVATKSRAHHAADQQHDKNAHALFLSTATDERFSQSDPRSAEGSQASNATSVSDQVFTPALSDHDHDHDYNDTLQHSSYAMTGQYSQLRQLSAIAAAQDRMKTDAADVPTASRKRMADGEVKSPVRTHSRNTSTMSMASTTSTIGDLSHDLRTRLSYAMVKVNNGWQSHNLDQVEELASQAASPTSSASTTTRHSKRSSSVSPQLSGGSLAHAALSNGLAAARTVSNSPPASASSLAGRPTLAPPAPIRPSAGLGATAPKSNARRNSNPTYTPTLLSRSQSASNSTPGNHLHQRGPPENLLHSPHQNVREQDAIESLLFMSSPNNSANVKHSFSPTTSPDPSSSQPALTRSAARHALPGARKALPSQRPSASASASASKRVDFSVMPTMAPLPDSPMDLDTPQHTPIRDTPRRRTNQAGSSHMRGALSLPSALGISHVAHRQRMTDKDIDQMLDREDESFDSSDNEEIQIPPRQNRAIRA</sequence>
<dbReference type="PANTHER" id="PTHR28246:SF1">
    <property type="entry name" value="G1-SPECIFIC TRANSCRIPTIONAL REPRESSOR WHI5-RELATED"/>
    <property type="match status" value="1"/>
</dbReference>
<feature type="compositionally biased region" description="Basic and acidic residues" evidence="9">
    <location>
        <begin position="474"/>
        <end position="485"/>
    </location>
</feature>
<dbReference type="EMBL" id="JAANYQ010000003">
    <property type="protein sequence ID" value="KAF4125498.1"/>
    <property type="molecule type" value="Genomic_DNA"/>
</dbReference>
<dbReference type="OrthoDB" id="2359117at2759"/>
<keyword evidence="8" id="KW-0539">Nucleus</keyword>
<dbReference type="InterPro" id="IPR013734">
    <property type="entry name" value="TF_Nrm1/Whi5"/>
</dbReference>
<evidence type="ECO:0000256" key="4">
    <source>
        <dbReference type="ARBA" id="ARBA00022490"/>
    </source>
</evidence>
<feature type="compositionally biased region" description="Low complexity" evidence="9">
    <location>
        <begin position="363"/>
        <end position="377"/>
    </location>
</feature>